<evidence type="ECO:0000313" key="2">
    <source>
        <dbReference type="Proteomes" id="UP000182124"/>
    </source>
</evidence>
<proteinExistence type="predicted"/>
<dbReference type="Proteomes" id="UP000182124">
    <property type="component" value="Unassembled WGS sequence"/>
</dbReference>
<accession>A0A1G4W130</accession>
<organism evidence="1 2">
    <name type="scientific">Flavobacterium saliperosum</name>
    <dbReference type="NCBI Taxonomy" id="329186"/>
    <lineage>
        <taxon>Bacteria</taxon>
        <taxon>Pseudomonadati</taxon>
        <taxon>Bacteroidota</taxon>
        <taxon>Flavobacteriia</taxon>
        <taxon>Flavobacteriales</taxon>
        <taxon>Flavobacteriaceae</taxon>
        <taxon>Flavobacterium</taxon>
    </lineage>
</organism>
<dbReference type="RefSeq" id="WP_023575838.1">
    <property type="nucleotide sequence ID" value="NZ_CBCSBQ010000004.1"/>
</dbReference>
<dbReference type="EMBL" id="FMTY01000005">
    <property type="protein sequence ID" value="SCX15039.1"/>
    <property type="molecule type" value="Genomic_DNA"/>
</dbReference>
<evidence type="ECO:0008006" key="3">
    <source>
        <dbReference type="Google" id="ProtNLM"/>
    </source>
</evidence>
<dbReference type="AlphaFoldDB" id="A0A1G4W130"/>
<name>A0A1G4W130_9FLAO</name>
<dbReference type="STRING" id="329186.SAMN02927925_02175"/>
<sequence length="173" mass="19083">MKKLFGILVSALLLSSCDDGEIVLQSFNFDTVAIQKCSNKEVLFKINEEEMLLLDIPSIYFPNEITPDGEPRIATISSINRVLYRKYSDNVSSSSICADVPPASPIVSNEWTAANGGTVEIITTAITITDEITGEVTTTGYNHQIKFINIQFVGSNDSFVFDEYLFGTYTTTL</sequence>
<dbReference type="eggNOG" id="ENOG503161T">
    <property type="taxonomic scope" value="Bacteria"/>
</dbReference>
<reference evidence="1 2" key="1">
    <citation type="submission" date="2016-10" db="EMBL/GenBank/DDBJ databases">
        <authorList>
            <person name="de Groot N.N."/>
        </authorList>
    </citation>
    <scope>NUCLEOTIDE SEQUENCE [LARGE SCALE GENOMIC DNA]</scope>
    <source>
        <strain evidence="1 2">CGMCC 1.3801</strain>
    </source>
</reference>
<protein>
    <recommendedName>
        <fullName evidence="3">Lipoprotein</fullName>
    </recommendedName>
</protein>
<dbReference type="PROSITE" id="PS51257">
    <property type="entry name" value="PROKAR_LIPOPROTEIN"/>
    <property type="match status" value="1"/>
</dbReference>
<gene>
    <name evidence="1" type="ORF">SAMN02927925_02175</name>
</gene>
<evidence type="ECO:0000313" key="1">
    <source>
        <dbReference type="EMBL" id="SCX15039.1"/>
    </source>
</evidence>